<dbReference type="OrthoDB" id="2392202at2759"/>
<keyword evidence="1 2" id="KW-0694">RNA-binding</keyword>
<proteinExistence type="predicted"/>
<dbReference type="SMART" id="SM00535">
    <property type="entry name" value="RIBOc"/>
    <property type="match status" value="1"/>
</dbReference>
<accession>A0A9P5P0S0</accession>
<dbReference type="PROSITE" id="PS50137">
    <property type="entry name" value="DS_RBD"/>
    <property type="match status" value="1"/>
</dbReference>
<dbReference type="Gene3D" id="3.30.160.20">
    <property type="match status" value="1"/>
</dbReference>
<dbReference type="Gene3D" id="1.10.1520.10">
    <property type="entry name" value="Ribonuclease III domain"/>
    <property type="match status" value="1"/>
</dbReference>
<evidence type="ECO:0000313" key="5">
    <source>
        <dbReference type="EMBL" id="KAF8913028.1"/>
    </source>
</evidence>
<dbReference type="PROSITE" id="PS50142">
    <property type="entry name" value="RNASE_3_2"/>
    <property type="match status" value="1"/>
</dbReference>
<dbReference type="SUPFAM" id="SSF54768">
    <property type="entry name" value="dsRNA-binding domain-like"/>
    <property type="match status" value="1"/>
</dbReference>
<feature type="domain" description="RNase III" evidence="4">
    <location>
        <begin position="54"/>
        <end position="163"/>
    </location>
</feature>
<comment type="caution">
    <text evidence="5">The sequence shown here is derived from an EMBL/GenBank/DDBJ whole genome shotgun (WGS) entry which is preliminary data.</text>
</comment>
<feature type="domain" description="DRBM" evidence="3">
    <location>
        <begin position="258"/>
        <end position="328"/>
    </location>
</feature>
<dbReference type="Proteomes" id="UP000724874">
    <property type="component" value="Unassembled WGS sequence"/>
</dbReference>
<gene>
    <name evidence="5" type="ORF">CPB84DRAFT_1841453</name>
</gene>
<organism evidence="5 6">
    <name type="scientific">Gymnopilus junonius</name>
    <name type="common">Spectacular rustgill mushroom</name>
    <name type="synonym">Gymnopilus spectabilis subsp. junonius</name>
    <dbReference type="NCBI Taxonomy" id="109634"/>
    <lineage>
        <taxon>Eukaryota</taxon>
        <taxon>Fungi</taxon>
        <taxon>Dikarya</taxon>
        <taxon>Basidiomycota</taxon>
        <taxon>Agaricomycotina</taxon>
        <taxon>Agaricomycetes</taxon>
        <taxon>Agaricomycetidae</taxon>
        <taxon>Agaricales</taxon>
        <taxon>Agaricineae</taxon>
        <taxon>Hymenogastraceae</taxon>
        <taxon>Gymnopilus</taxon>
    </lineage>
</organism>
<dbReference type="InterPro" id="IPR036389">
    <property type="entry name" value="RNase_III_sf"/>
</dbReference>
<keyword evidence="6" id="KW-1185">Reference proteome</keyword>
<sequence>MSVSSSTHNVLMNPIITASSTASLKRSRSLDNHRRFDPSRVPPLPRINSDIALQVFTHRSLRRPNASPAHYGDNERLQELGKAAFDAALVYALFRRRPFLQAVDIDKHSAFLLSSTVFEDWVTAYKLKSKLLCDPVVLPSLTSSQEARSLFHAYVGGLYMFSGPEAVNDWISGLLEQEFETVLGVSRSEVDDYPTVEVPPQKRAKSETMFIAPKTEEQQPPIFFASQPPPTPPPRQPFRAYMPVPKPPPPNPLAPAQPNLPFLPLFNQAAAQRRVTVEYLAELTGPSHAGRWRVKCIVNGICKGEGLGSTKQTAKEEAARQAYYSMGWT</sequence>
<dbReference type="EMBL" id="JADNYJ010000002">
    <property type="protein sequence ID" value="KAF8913028.1"/>
    <property type="molecule type" value="Genomic_DNA"/>
</dbReference>
<evidence type="ECO:0000256" key="1">
    <source>
        <dbReference type="ARBA" id="ARBA00022884"/>
    </source>
</evidence>
<name>A0A9P5P0S0_GYMJU</name>
<evidence type="ECO:0000259" key="4">
    <source>
        <dbReference type="PROSITE" id="PS50142"/>
    </source>
</evidence>
<dbReference type="InterPro" id="IPR000999">
    <property type="entry name" value="RNase_III_dom"/>
</dbReference>
<dbReference type="GO" id="GO:0006396">
    <property type="term" value="P:RNA processing"/>
    <property type="evidence" value="ECO:0007669"/>
    <property type="project" value="InterPro"/>
</dbReference>
<evidence type="ECO:0000259" key="3">
    <source>
        <dbReference type="PROSITE" id="PS50137"/>
    </source>
</evidence>
<evidence type="ECO:0000313" key="6">
    <source>
        <dbReference type="Proteomes" id="UP000724874"/>
    </source>
</evidence>
<reference evidence="5" key="1">
    <citation type="submission" date="2020-11" db="EMBL/GenBank/DDBJ databases">
        <authorList>
            <consortium name="DOE Joint Genome Institute"/>
            <person name="Ahrendt S."/>
            <person name="Riley R."/>
            <person name="Andreopoulos W."/>
            <person name="LaButti K."/>
            <person name="Pangilinan J."/>
            <person name="Ruiz-duenas F.J."/>
            <person name="Barrasa J.M."/>
            <person name="Sanchez-Garcia M."/>
            <person name="Camarero S."/>
            <person name="Miyauchi S."/>
            <person name="Serrano A."/>
            <person name="Linde D."/>
            <person name="Babiker R."/>
            <person name="Drula E."/>
            <person name="Ayuso-Fernandez I."/>
            <person name="Pacheco R."/>
            <person name="Padilla G."/>
            <person name="Ferreira P."/>
            <person name="Barriuso J."/>
            <person name="Kellner H."/>
            <person name="Castanera R."/>
            <person name="Alfaro M."/>
            <person name="Ramirez L."/>
            <person name="Pisabarro A.G."/>
            <person name="Kuo A."/>
            <person name="Tritt A."/>
            <person name="Lipzen A."/>
            <person name="He G."/>
            <person name="Yan M."/>
            <person name="Ng V."/>
            <person name="Cullen D."/>
            <person name="Martin F."/>
            <person name="Rosso M.-N."/>
            <person name="Henrissat B."/>
            <person name="Hibbett D."/>
            <person name="Martinez A.T."/>
            <person name="Grigoriev I.V."/>
        </authorList>
    </citation>
    <scope>NUCLEOTIDE SEQUENCE</scope>
    <source>
        <strain evidence="5">AH 44721</strain>
    </source>
</reference>
<dbReference type="InterPro" id="IPR014720">
    <property type="entry name" value="dsRBD_dom"/>
</dbReference>
<dbReference type="GO" id="GO:0004525">
    <property type="term" value="F:ribonuclease III activity"/>
    <property type="evidence" value="ECO:0007669"/>
    <property type="project" value="InterPro"/>
</dbReference>
<dbReference type="SUPFAM" id="SSF69065">
    <property type="entry name" value="RNase III domain-like"/>
    <property type="match status" value="1"/>
</dbReference>
<dbReference type="GO" id="GO:0003723">
    <property type="term" value="F:RNA binding"/>
    <property type="evidence" value="ECO:0007669"/>
    <property type="project" value="UniProtKB-UniRule"/>
</dbReference>
<dbReference type="Pfam" id="PF00035">
    <property type="entry name" value="dsrm"/>
    <property type="match status" value="1"/>
</dbReference>
<protein>
    <submittedName>
        <fullName evidence="5">Uncharacterized protein</fullName>
    </submittedName>
</protein>
<evidence type="ECO:0000256" key="2">
    <source>
        <dbReference type="PROSITE-ProRule" id="PRU00266"/>
    </source>
</evidence>
<dbReference type="AlphaFoldDB" id="A0A9P5P0S0"/>
<dbReference type="SMART" id="SM00358">
    <property type="entry name" value="DSRM"/>
    <property type="match status" value="1"/>
</dbReference>